<feature type="repeat" description="TPR" evidence="1">
    <location>
        <begin position="267"/>
        <end position="300"/>
    </location>
</feature>
<accession>A0A914MGZ2</accession>
<evidence type="ECO:0000256" key="2">
    <source>
        <dbReference type="SAM" id="MobiDB-lite"/>
    </source>
</evidence>
<dbReference type="GO" id="GO:0019894">
    <property type="term" value="F:kinesin binding"/>
    <property type="evidence" value="ECO:0007669"/>
    <property type="project" value="TreeGrafter"/>
</dbReference>
<feature type="compositionally biased region" description="Polar residues" evidence="2">
    <location>
        <begin position="787"/>
        <end position="805"/>
    </location>
</feature>
<dbReference type="Proteomes" id="UP000887563">
    <property type="component" value="Unplaced"/>
</dbReference>
<dbReference type="Pfam" id="PF13429">
    <property type="entry name" value="TPR_15"/>
    <property type="match status" value="1"/>
</dbReference>
<dbReference type="PANTHER" id="PTHR44117">
    <property type="entry name" value="INTRAFLAGELLAR TRANSPORT PROTEIN 88 HOMOLOG"/>
    <property type="match status" value="1"/>
</dbReference>
<protein>
    <submittedName>
        <fullName evidence="4">Uncharacterized protein</fullName>
    </submittedName>
</protein>
<dbReference type="GO" id="GO:1905515">
    <property type="term" value="P:non-motile cilium assembly"/>
    <property type="evidence" value="ECO:0007669"/>
    <property type="project" value="TreeGrafter"/>
</dbReference>
<feature type="region of interest" description="Disordered" evidence="2">
    <location>
        <begin position="785"/>
        <end position="805"/>
    </location>
</feature>
<dbReference type="SMART" id="SM00028">
    <property type="entry name" value="TPR"/>
    <property type="match status" value="9"/>
</dbReference>
<feature type="repeat" description="TPR" evidence="1">
    <location>
        <begin position="522"/>
        <end position="555"/>
    </location>
</feature>
<keyword evidence="1" id="KW-0802">TPR repeat</keyword>
<feature type="compositionally biased region" description="Acidic residues" evidence="2">
    <location>
        <begin position="870"/>
        <end position="881"/>
    </location>
</feature>
<sequence length="881" mass="99309">MSAQSRQTQQLSSANNQQKQDDPYGGFNDYDHAYDLENLYSDGNFVQAAVRSSYGRRPATSSRLGTSMPVGTAMGLRLPTAASYSQMGVKRLATGGINAHHPLPLSRARTGIAGGTAAGLRTGMPSELARPMTAIRGAGYSSAGRKSTFDKIPIQQNEDNNNLQNEENVQLEKAKKLEDQAMEQLLESTFLAERGEIKSALDKAKEATRQWRTSDNLRKSSGEQQNMDLGWCSLLCLAQQKLINGIPSEALNIYQTIVKNRSYANGHRLKINIGNIYFRKKEYTKALKYYRMALDQVPKVHQRMRAKILSNIGVAMVRLGRYEDALSSFEESLELSGRSAADYSTALNLIMAAYCLGNEEKMRESFQRLVDIPILIDENKQQQEEFDVLTTQLLENDSLAVWERRKRHQAEKTILLAAKIISQAIAPSFSEGYAWCVECIKHSIYATLATELEMNKVIELLRQGHLDQAIEDLLAFNSKTDGKIASAASNNLALINLLKGEDKLEDALQYCEQALSLDRYNSNALVNRGNIHFYKNEPQLALQCFREALQVDSGCIQAIYNSGLVCRLLGQLDEAKRNFFKLNDMLAHEPQVLIQLAEIYNQQGEHSQAIELFTQASTLAPTDPSILERLASIYENFGDNSTAFQYFRDSFHHFPSNISLIKWLGNYYMSAHFSEKAVLYFEKAALMEPNNPEWPMLTAGCQRRSGNFQRALEIYKQVHRRFPENVECLKFLVQLSKELRLTVEERDYTEKLGRIEKIGQLKAQRESGGQRQLSANNERKNIFDGITNISTPNSQRNSGRVTTTNSERASQILQQVGGSNQNYQATKRDITADDLIWKDNNINNNSFSMATRPMTGMRRAGDEQQSELLFENDDGDELLPD</sequence>
<dbReference type="GO" id="GO:0005814">
    <property type="term" value="C:centriole"/>
    <property type="evidence" value="ECO:0007669"/>
    <property type="project" value="TreeGrafter"/>
</dbReference>
<feature type="repeat" description="TPR" evidence="1">
    <location>
        <begin position="590"/>
        <end position="623"/>
    </location>
</feature>
<dbReference type="InterPro" id="IPR019734">
    <property type="entry name" value="TPR_rpt"/>
</dbReference>
<evidence type="ECO:0000313" key="4">
    <source>
        <dbReference type="WBParaSite" id="Minc3s01728g25910"/>
    </source>
</evidence>
<dbReference type="Pfam" id="PF00515">
    <property type="entry name" value="TPR_1"/>
    <property type="match status" value="1"/>
</dbReference>
<dbReference type="PROSITE" id="PS50005">
    <property type="entry name" value="TPR"/>
    <property type="match status" value="5"/>
</dbReference>
<dbReference type="GO" id="GO:0097730">
    <property type="term" value="C:non-motile cilium"/>
    <property type="evidence" value="ECO:0007669"/>
    <property type="project" value="TreeGrafter"/>
</dbReference>
<dbReference type="GO" id="GO:0042073">
    <property type="term" value="P:intraciliary transport"/>
    <property type="evidence" value="ECO:0007669"/>
    <property type="project" value="TreeGrafter"/>
</dbReference>
<reference evidence="4" key="1">
    <citation type="submission" date="2022-11" db="UniProtKB">
        <authorList>
            <consortium name="WormBaseParasite"/>
        </authorList>
    </citation>
    <scope>IDENTIFICATION</scope>
</reference>
<feature type="repeat" description="TPR" evidence="1">
    <location>
        <begin position="658"/>
        <end position="691"/>
    </location>
</feature>
<keyword evidence="3" id="KW-1185">Reference proteome</keyword>
<dbReference type="Pfam" id="PF13424">
    <property type="entry name" value="TPR_12"/>
    <property type="match status" value="1"/>
</dbReference>
<dbReference type="PROSITE" id="PS50293">
    <property type="entry name" value="TPR_REGION"/>
    <property type="match status" value="1"/>
</dbReference>
<feature type="compositionally biased region" description="Polar residues" evidence="2">
    <location>
        <begin position="1"/>
        <end position="18"/>
    </location>
</feature>
<dbReference type="InterPro" id="IPR011990">
    <property type="entry name" value="TPR-like_helical_dom_sf"/>
</dbReference>
<proteinExistence type="predicted"/>
<dbReference type="Gene3D" id="1.25.40.10">
    <property type="entry name" value="Tetratricopeptide repeat domain"/>
    <property type="match status" value="3"/>
</dbReference>
<feature type="region of interest" description="Disordered" evidence="2">
    <location>
        <begin position="847"/>
        <end position="881"/>
    </location>
</feature>
<name>A0A914MGZ2_MELIC</name>
<feature type="region of interest" description="Disordered" evidence="2">
    <location>
        <begin position="1"/>
        <end position="28"/>
    </location>
</feature>
<dbReference type="PANTHER" id="PTHR44117:SF1">
    <property type="entry name" value="INTRAFLAGELLAR TRANSPORT PROTEIN 88 HOMOLOG"/>
    <property type="match status" value="1"/>
</dbReference>
<dbReference type="WBParaSite" id="Minc3s01728g25910">
    <property type="protein sequence ID" value="Minc3s01728g25910"/>
    <property type="gene ID" value="Minc3s01728g25910"/>
</dbReference>
<evidence type="ECO:0000256" key="1">
    <source>
        <dbReference type="PROSITE-ProRule" id="PRU00339"/>
    </source>
</evidence>
<feature type="repeat" description="TPR" evidence="1">
    <location>
        <begin position="306"/>
        <end position="339"/>
    </location>
</feature>
<organism evidence="3 4">
    <name type="scientific">Meloidogyne incognita</name>
    <name type="common">Southern root-knot nematode worm</name>
    <name type="synonym">Oxyuris incognita</name>
    <dbReference type="NCBI Taxonomy" id="6306"/>
    <lineage>
        <taxon>Eukaryota</taxon>
        <taxon>Metazoa</taxon>
        <taxon>Ecdysozoa</taxon>
        <taxon>Nematoda</taxon>
        <taxon>Chromadorea</taxon>
        <taxon>Rhabditida</taxon>
        <taxon>Tylenchina</taxon>
        <taxon>Tylenchomorpha</taxon>
        <taxon>Tylenchoidea</taxon>
        <taxon>Meloidogynidae</taxon>
        <taxon>Meloidogyninae</taxon>
        <taxon>Meloidogyne</taxon>
        <taxon>Meloidogyne incognita group</taxon>
    </lineage>
</organism>
<dbReference type="SUPFAM" id="SSF48452">
    <property type="entry name" value="TPR-like"/>
    <property type="match status" value="2"/>
</dbReference>
<dbReference type="GO" id="GO:0036064">
    <property type="term" value="C:ciliary basal body"/>
    <property type="evidence" value="ECO:0007669"/>
    <property type="project" value="TreeGrafter"/>
</dbReference>
<dbReference type="GO" id="GO:0097546">
    <property type="term" value="C:ciliary base"/>
    <property type="evidence" value="ECO:0007669"/>
    <property type="project" value="TreeGrafter"/>
</dbReference>
<evidence type="ECO:0000313" key="3">
    <source>
        <dbReference type="Proteomes" id="UP000887563"/>
    </source>
</evidence>
<dbReference type="AlphaFoldDB" id="A0A914MGZ2"/>